<reference evidence="1 2" key="1">
    <citation type="submission" date="2012-10" db="EMBL/GenBank/DDBJ databases">
        <title>Draft Genome Sequence of Paenibacillus popilliae ATCC 14706T.</title>
        <authorList>
            <person name="Iiyama K."/>
            <person name="Mori K."/>
            <person name="Mon H."/>
            <person name="Chieda Y."/>
            <person name="Lee J.M."/>
            <person name="Kusakabe T."/>
            <person name="Tashiro K."/>
            <person name="Asano S."/>
            <person name="Yasunaga-Aoki C."/>
            <person name="Shimizu S."/>
        </authorList>
    </citation>
    <scope>NUCLEOTIDE SEQUENCE [LARGE SCALE GENOMIC DNA]</scope>
    <source>
        <strain evidence="1 2">ATCC 14706</strain>
    </source>
</reference>
<name>M9LF14_PAEPP</name>
<gene>
    <name evidence="1" type="ORF">PPOP_0092</name>
</gene>
<keyword evidence="2" id="KW-1185">Reference proteome</keyword>
<dbReference type="EMBL" id="BALG01000005">
    <property type="protein sequence ID" value="GAC40765.1"/>
    <property type="molecule type" value="Genomic_DNA"/>
</dbReference>
<protein>
    <submittedName>
        <fullName evidence="1">Predicted branched-chain amino acid permease</fullName>
    </submittedName>
</protein>
<dbReference type="Proteomes" id="UP000029453">
    <property type="component" value="Unassembled WGS sequence"/>
</dbReference>
<evidence type="ECO:0000313" key="1">
    <source>
        <dbReference type="EMBL" id="GAC40765.1"/>
    </source>
</evidence>
<organism evidence="1 2">
    <name type="scientific">Paenibacillus popilliae ATCC 14706</name>
    <dbReference type="NCBI Taxonomy" id="1212764"/>
    <lineage>
        <taxon>Bacteria</taxon>
        <taxon>Bacillati</taxon>
        <taxon>Bacillota</taxon>
        <taxon>Bacilli</taxon>
        <taxon>Bacillales</taxon>
        <taxon>Paenibacillaceae</taxon>
        <taxon>Paenibacillus</taxon>
    </lineage>
</organism>
<accession>M9LF14</accession>
<dbReference type="AlphaFoldDB" id="M9LF14"/>
<evidence type="ECO:0000313" key="2">
    <source>
        <dbReference type="Proteomes" id="UP000029453"/>
    </source>
</evidence>
<sequence>MDAWIEIASDRMILIEQLVASYVDAWIEIASDRMILIEQLVASYVDAWIEIAKAGMIAHADRSHPMWMRGLKLR</sequence>
<comment type="caution">
    <text evidence="1">The sequence shown here is derived from an EMBL/GenBank/DDBJ whole genome shotgun (WGS) entry which is preliminary data.</text>
</comment>
<proteinExistence type="predicted"/>